<dbReference type="Pfam" id="PF01895">
    <property type="entry name" value="PhoU"/>
    <property type="match status" value="1"/>
</dbReference>
<dbReference type="InterPro" id="IPR007159">
    <property type="entry name" value="SpoVT-AbrB_dom"/>
</dbReference>
<dbReference type="InterPro" id="IPR038078">
    <property type="entry name" value="PhoU-like_sf"/>
</dbReference>
<reference evidence="2" key="1">
    <citation type="submission" date="2022-09" db="EMBL/GenBank/DDBJ databases">
        <title>Diverse halophilic archaea isolated from saline environments.</title>
        <authorList>
            <person name="Cui H.-L."/>
        </authorList>
    </citation>
    <scope>NUCLEOTIDE SEQUENCE</scope>
    <source>
        <strain evidence="2">ZS-35-S2</strain>
    </source>
</reference>
<dbReference type="GeneID" id="74944606"/>
<dbReference type="KEGG" id="ssai:N0B31_19250"/>
<gene>
    <name evidence="2" type="ORF">N0B31_19250</name>
</gene>
<dbReference type="InterPro" id="IPR028366">
    <property type="entry name" value="PhoU"/>
</dbReference>
<dbReference type="PANTHER" id="PTHR42930:SF6">
    <property type="entry name" value="PHOSPHATE REGULATORY PROTEIN-LIKE PROTEIN"/>
    <property type="match status" value="1"/>
</dbReference>
<dbReference type="Gene3D" id="1.20.58.220">
    <property type="entry name" value="Phosphate transport system protein phou homolog 2, domain 2"/>
    <property type="match status" value="1"/>
</dbReference>
<dbReference type="EMBL" id="CP104003">
    <property type="protein sequence ID" value="UWM54239.1"/>
    <property type="molecule type" value="Genomic_DNA"/>
</dbReference>
<dbReference type="GO" id="GO:0045936">
    <property type="term" value="P:negative regulation of phosphate metabolic process"/>
    <property type="evidence" value="ECO:0007669"/>
    <property type="project" value="InterPro"/>
</dbReference>
<dbReference type="InterPro" id="IPR026022">
    <property type="entry name" value="PhoU_dom"/>
</dbReference>
<keyword evidence="3" id="KW-1185">Reference proteome</keyword>
<keyword evidence="2" id="KW-0238">DNA-binding</keyword>
<protein>
    <submittedName>
        <fullName evidence="2">AbrB/MazE/SpoVT family DNA-binding domain-containing protein</fullName>
    </submittedName>
</protein>
<evidence type="ECO:0000313" key="3">
    <source>
        <dbReference type="Proteomes" id="UP001057580"/>
    </source>
</evidence>
<evidence type="ECO:0000313" key="2">
    <source>
        <dbReference type="EMBL" id="UWM54239.1"/>
    </source>
</evidence>
<dbReference type="PANTHER" id="PTHR42930">
    <property type="entry name" value="PHOSPHATE-SPECIFIC TRANSPORT SYSTEM ACCESSORY PROTEIN PHOU"/>
    <property type="match status" value="1"/>
</dbReference>
<feature type="domain" description="SpoVT-AbrB" evidence="1">
    <location>
        <begin position="8"/>
        <end position="53"/>
    </location>
</feature>
<dbReference type="RefSeq" id="WP_260593233.1">
    <property type="nucleotide sequence ID" value="NZ_CP104003.1"/>
</dbReference>
<dbReference type="GO" id="GO:0030643">
    <property type="term" value="P:intracellular phosphate ion homeostasis"/>
    <property type="evidence" value="ECO:0007669"/>
    <property type="project" value="InterPro"/>
</dbReference>
<dbReference type="SUPFAM" id="SSF109755">
    <property type="entry name" value="PhoU-like"/>
    <property type="match status" value="1"/>
</dbReference>
<dbReference type="AlphaFoldDB" id="A0A9E7R1Z7"/>
<accession>A0A9E7R1Z7</accession>
<name>A0A9E7R1Z7_9EURY</name>
<evidence type="ECO:0000259" key="1">
    <source>
        <dbReference type="SMART" id="SM00966"/>
    </source>
</evidence>
<dbReference type="Pfam" id="PF04014">
    <property type="entry name" value="MazE_antitoxin"/>
    <property type="match status" value="1"/>
</dbReference>
<dbReference type="Proteomes" id="UP001057580">
    <property type="component" value="Chromosome"/>
</dbReference>
<dbReference type="SMART" id="SM00966">
    <property type="entry name" value="SpoVT_AbrB"/>
    <property type="match status" value="1"/>
</dbReference>
<organism evidence="2 3">
    <name type="scientific">Salinirubellus salinus</name>
    <dbReference type="NCBI Taxonomy" id="1364945"/>
    <lineage>
        <taxon>Archaea</taxon>
        <taxon>Methanobacteriati</taxon>
        <taxon>Methanobacteriota</taxon>
        <taxon>Stenosarchaea group</taxon>
        <taxon>Halobacteria</taxon>
        <taxon>Halobacteriales</taxon>
        <taxon>Natronomonadaceae</taxon>
        <taxon>Salinirubellus</taxon>
    </lineage>
</organism>
<sequence>METRKVQVTGGSTYTVSIPKGWATEHGVSGGTVVALFEEDDTLLVRPRTGGDPSEVVLDVRGLEGEALVRAVTTLYVGGFDVVTLEAPRVTAERRRTVRRATRRLVGFEVVEETGGAIRLRDLLDQSELSVRDATVRAHRLSTAMLADAVEALREGDRPLAEDVIERDDDVDRLRALVERAFRTSLRDPQVAAEAGLTQTACFDHHRCVRQYERVADHAEKLAHLTEDATWVPDAVDESLAALHESAAGVVDGATGAFFETDADRAVRLANEARAANDRTGELARDLDAAVRDVDPDLAGPLGLAVDSLSRVADYGGNVAEVALQRAFPAP</sequence>
<dbReference type="GO" id="GO:0003677">
    <property type="term" value="F:DNA binding"/>
    <property type="evidence" value="ECO:0007669"/>
    <property type="project" value="UniProtKB-KW"/>
</dbReference>
<proteinExistence type="predicted"/>